<dbReference type="PANTHER" id="PTHR11216:SF161">
    <property type="entry name" value="CALCIUM-BINDING EF HAND FAMILY PROTEIN"/>
    <property type="match status" value="1"/>
</dbReference>
<dbReference type="EMBL" id="AWUE01013319">
    <property type="protein sequence ID" value="OMP07282.1"/>
    <property type="molecule type" value="Genomic_DNA"/>
</dbReference>
<reference evidence="2" key="1">
    <citation type="submission" date="2013-09" db="EMBL/GenBank/DDBJ databases">
        <title>Corchorus olitorius genome sequencing.</title>
        <authorList>
            <person name="Alam M."/>
            <person name="Haque M.S."/>
            <person name="Islam M.S."/>
            <person name="Emdad E.M."/>
            <person name="Islam M.M."/>
            <person name="Ahmed B."/>
            <person name="Halim A."/>
            <person name="Hossen Q.M.M."/>
            <person name="Hossain M.Z."/>
            <person name="Ahmed R."/>
            <person name="Khan M.M."/>
            <person name="Islam R."/>
            <person name="Rashid M.M."/>
            <person name="Khan S.A."/>
            <person name="Rahman M.S."/>
            <person name="Alam M."/>
            <person name="Yahiya A.S."/>
            <person name="Khan M.S."/>
            <person name="Azam M.S."/>
            <person name="Haque T."/>
            <person name="Lashkar M.Z.H."/>
            <person name="Akhand A.I."/>
            <person name="Morshed G."/>
            <person name="Roy S."/>
            <person name="Uddin K.S."/>
            <person name="Rabeya T."/>
            <person name="Hossain A.S."/>
            <person name="Chowdhury A."/>
            <person name="Snigdha A.R."/>
            <person name="Mortoza M.S."/>
            <person name="Matin S.A."/>
            <person name="Hoque S.M.E."/>
            <person name="Islam M.K."/>
            <person name="Roy D.K."/>
            <person name="Haider R."/>
            <person name="Moosa M.M."/>
            <person name="Elias S.M."/>
            <person name="Hasan A.M."/>
            <person name="Jahan S."/>
            <person name="Shafiuddin M."/>
            <person name="Mahmood N."/>
            <person name="Shommy N.S."/>
        </authorList>
    </citation>
    <scope>NUCLEOTIDE SEQUENCE [LARGE SCALE GENOMIC DNA]</scope>
    <source>
        <strain evidence="2">cv. O-4</strain>
    </source>
</reference>
<keyword evidence="2" id="KW-1185">Reference proteome</keyword>
<dbReference type="Proteomes" id="UP000187203">
    <property type="component" value="Unassembled WGS sequence"/>
</dbReference>
<dbReference type="AlphaFoldDB" id="A0A1R3KJM0"/>
<sequence>MELYQAIVRIEQGDNKDGSLQDRANQIQSGLEELVKSVNERCKQYGLRAKPSSLVELPFGWQAGIQEGATDWEKDWDKFEGEGFTFVKELTLDVQNVIALPKLFSEERNFDEPSWGKFDNHDTDSVWGFDSEMGKEMDHERHDDNPLFGLGDFNIKPK</sequence>
<protein>
    <submittedName>
        <fullName evidence="1">Calcium-binding EF hand family protein</fullName>
    </submittedName>
</protein>
<organism evidence="1 2">
    <name type="scientific">Corchorus olitorius</name>
    <dbReference type="NCBI Taxonomy" id="93759"/>
    <lineage>
        <taxon>Eukaryota</taxon>
        <taxon>Viridiplantae</taxon>
        <taxon>Streptophyta</taxon>
        <taxon>Embryophyta</taxon>
        <taxon>Tracheophyta</taxon>
        <taxon>Spermatophyta</taxon>
        <taxon>Magnoliopsida</taxon>
        <taxon>eudicotyledons</taxon>
        <taxon>Gunneridae</taxon>
        <taxon>Pentapetalae</taxon>
        <taxon>rosids</taxon>
        <taxon>malvids</taxon>
        <taxon>Malvales</taxon>
        <taxon>Malvaceae</taxon>
        <taxon>Grewioideae</taxon>
        <taxon>Apeibeae</taxon>
        <taxon>Corchorus</taxon>
    </lineage>
</organism>
<evidence type="ECO:0000313" key="1">
    <source>
        <dbReference type="EMBL" id="OMP07282.1"/>
    </source>
</evidence>
<dbReference type="GO" id="GO:0005634">
    <property type="term" value="C:nucleus"/>
    <property type="evidence" value="ECO:0007669"/>
    <property type="project" value="TreeGrafter"/>
</dbReference>
<proteinExistence type="predicted"/>
<evidence type="ECO:0000313" key="2">
    <source>
        <dbReference type="Proteomes" id="UP000187203"/>
    </source>
</evidence>
<dbReference type="OrthoDB" id="1693985at2759"/>
<dbReference type="GO" id="GO:0006897">
    <property type="term" value="P:endocytosis"/>
    <property type="evidence" value="ECO:0007669"/>
    <property type="project" value="TreeGrafter"/>
</dbReference>
<comment type="caution">
    <text evidence="1">The sequence shown here is derived from an EMBL/GenBank/DDBJ whole genome shotgun (WGS) entry which is preliminary data.</text>
</comment>
<dbReference type="PANTHER" id="PTHR11216">
    <property type="entry name" value="EH DOMAIN"/>
    <property type="match status" value="1"/>
</dbReference>
<accession>A0A1R3KJM0</accession>
<gene>
    <name evidence="1" type="ORF">COLO4_07475</name>
</gene>
<name>A0A1R3KJM0_9ROSI</name>
<dbReference type="GO" id="GO:0016197">
    <property type="term" value="P:endosomal transport"/>
    <property type="evidence" value="ECO:0007669"/>
    <property type="project" value="TreeGrafter"/>
</dbReference>
<dbReference type="GO" id="GO:0005886">
    <property type="term" value="C:plasma membrane"/>
    <property type="evidence" value="ECO:0007669"/>
    <property type="project" value="TreeGrafter"/>
</dbReference>
<dbReference type="STRING" id="93759.A0A1R3KJM0"/>
<dbReference type="GO" id="GO:0005737">
    <property type="term" value="C:cytoplasm"/>
    <property type="evidence" value="ECO:0007669"/>
    <property type="project" value="TreeGrafter"/>
</dbReference>